<dbReference type="Proteomes" id="UP000008783">
    <property type="component" value="Unassembled WGS sequence"/>
</dbReference>
<accession>E3JSF9</accession>
<evidence type="ECO:0000313" key="3">
    <source>
        <dbReference type="Proteomes" id="UP000008783"/>
    </source>
</evidence>
<feature type="compositionally biased region" description="Low complexity" evidence="1">
    <location>
        <begin position="69"/>
        <end position="83"/>
    </location>
</feature>
<dbReference type="EMBL" id="DS178263">
    <property type="protein sequence ID" value="EFP74932.2"/>
    <property type="molecule type" value="Genomic_DNA"/>
</dbReference>
<name>E3JSF9_PUCGT</name>
<dbReference type="KEGG" id="pgr:PGTG_01525"/>
<feature type="compositionally biased region" description="Polar residues" evidence="1">
    <location>
        <begin position="56"/>
        <end position="68"/>
    </location>
</feature>
<evidence type="ECO:0000256" key="1">
    <source>
        <dbReference type="SAM" id="MobiDB-lite"/>
    </source>
</evidence>
<feature type="compositionally biased region" description="Polar residues" evidence="1">
    <location>
        <begin position="31"/>
        <end position="47"/>
    </location>
</feature>
<dbReference type="OrthoDB" id="10322801at2759"/>
<proteinExistence type="predicted"/>
<protein>
    <submittedName>
        <fullName evidence="2">Uncharacterized protein</fullName>
    </submittedName>
</protein>
<reference key="1">
    <citation type="submission" date="2007-01" db="EMBL/GenBank/DDBJ databases">
        <title>The Genome Sequence of Puccinia graminis f. sp. tritici Strain CRL 75-36-700-3.</title>
        <authorList>
            <consortium name="The Broad Institute Genome Sequencing Platform"/>
            <person name="Birren B."/>
            <person name="Lander E."/>
            <person name="Galagan J."/>
            <person name="Nusbaum C."/>
            <person name="Devon K."/>
            <person name="Cuomo C."/>
            <person name="Jaffe D."/>
            <person name="Butler J."/>
            <person name="Alvarez P."/>
            <person name="Gnerre S."/>
            <person name="Grabherr M."/>
            <person name="Mauceli E."/>
            <person name="Brockman W."/>
            <person name="Young S."/>
            <person name="LaButti K."/>
            <person name="Sykes S."/>
            <person name="DeCaprio D."/>
            <person name="Crawford M."/>
            <person name="Koehrsen M."/>
            <person name="Engels R."/>
            <person name="Montgomery P."/>
            <person name="Pearson M."/>
            <person name="Howarth C."/>
            <person name="Larson L."/>
            <person name="White J."/>
            <person name="Zeng Q."/>
            <person name="Kodira C."/>
            <person name="Yandava C."/>
            <person name="Alvarado L."/>
            <person name="O'Leary S."/>
            <person name="Szabo L."/>
            <person name="Dean R."/>
            <person name="Schein J."/>
        </authorList>
    </citation>
    <scope>NUCLEOTIDE SEQUENCE</scope>
    <source>
        <strain>CRL 75-36-700-3</strain>
    </source>
</reference>
<keyword evidence="3" id="KW-1185">Reference proteome</keyword>
<dbReference type="RefSeq" id="XP_003319351.2">
    <property type="nucleotide sequence ID" value="XM_003319303.2"/>
</dbReference>
<organism evidence="2 3">
    <name type="scientific">Puccinia graminis f. sp. tritici (strain CRL 75-36-700-3 / race SCCL)</name>
    <name type="common">Black stem rust fungus</name>
    <dbReference type="NCBI Taxonomy" id="418459"/>
    <lineage>
        <taxon>Eukaryota</taxon>
        <taxon>Fungi</taxon>
        <taxon>Dikarya</taxon>
        <taxon>Basidiomycota</taxon>
        <taxon>Pucciniomycotina</taxon>
        <taxon>Pucciniomycetes</taxon>
        <taxon>Pucciniales</taxon>
        <taxon>Pucciniaceae</taxon>
        <taxon>Puccinia</taxon>
    </lineage>
</organism>
<feature type="region of interest" description="Disordered" evidence="1">
    <location>
        <begin position="25"/>
        <end position="102"/>
    </location>
</feature>
<reference evidence="3" key="2">
    <citation type="journal article" date="2011" name="Proc. Natl. Acad. Sci. U.S.A.">
        <title>Obligate biotrophy features unraveled by the genomic analysis of rust fungi.</title>
        <authorList>
            <person name="Duplessis S."/>
            <person name="Cuomo C.A."/>
            <person name="Lin Y.-C."/>
            <person name="Aerts A."/>
            <person name="Tisserant E."/>
            <person name="Veneault-Fourrey C."/>
            <person name="Joly D.L."/>
            <person name="Hacquard S."/>
            <person name="Amselem J."/>
            <person name="Cantarel B.L."/>
            <person name="Chiu R."/>
            <person name="Coutinho P.M."/>
            <person name="Feau N."/>
            <person name="Field M."/>
            <person name="Frey P."/>
            <person name="Gelhaye E."/>
            <person name="Goldberg J."/>
            <person name="Grabherr M.G."/>
            <person name="Kodira C.D."/>
            <person name="Kohler A."/>
            <person name="Kuees U."/>
            <person name="Lindquist E.A."/>
            <person name="Lucas S.M."/>
            <person name="Mago R."/>
            <person name="Mauceli E."/>
            <person name="Morin E."/>
            <person name="Murat C."/>
            <person name="Pangilinan J.L."/>
            <person name="Park R."/>
            <person name="Pearson M."/>
            <person name="Quesneville H."/>
            <person name="Rouhier N."/>
            <person name="Sakthikumar S."/>
            <person name="Salamov A.A."/>
            <person name="Schmutz J."/>
            <person name="Selles B."/>
            <person name="Shapiro H."/>
            <person name="Tanguay P."/>
            <person name="Tuskan G.A."/>
            <person name="Henrissat B."/>
            <person name="Van de Peer Y."/>
            <person name="Rouze P."/>
            <person name="Ellis J.G."/>
            <person name="Dodds P.N."/>
            <person name="Schein J.E."/>
            <person name="Zhong S."/>
            <person name="Hamelin R.C."/>
            <person name="Grigoriev I.V."/>
            <person name="Szabo L.J."/>
            <person name="Martin F."/>
        </authorList>
    </citation>
    <scope>NUCLEOTIDE SEQUENCE [LARGE SCALE GENOMIC DNA]</scope>
    <source>
        <strain evidence="3">CRL 75-36-700-3 / race SCCL</strain>
    </source>
</reference>
<dbReference type="VEuPathDB" id="FungiDB:PGTG_01525"/>
<dbReference type="AlphaFoldDB" id="E3JSF9"/>
<dbReference type="GeneID" id="10547134"/>
<dbReference type="InParanoid" id="E3JSF9"/>
<feature type="compositionally biased region" description="Gly residues" evidence="1">
    <location>
        <begin position="90"/>
        <end position="102"/>
    </location>
</feature>
<dbReference type="HOGENOM" id="CLU_1949835_0_0_1"/>
<sequence>MPNTCTADFSATKLYRKHQSNVPTHLLYSAPPQSYSLQAQHQPQTEKTSSHLRTVHQPSPGTIQSSGHVVSPSDPVTSVPAAANHQSGGSETGGGSPDFGSGVAGIVGAPTGLGTGLGAVELLFGMNRA</sequence>
<evidence type="ECO:0000313" key="2">
    <source>
        <dbReference type="EMBL" id="EFP74932.2"/>
    </source>
</evidence>
<gene>
    <name evidence="2" type="ORF">PGTG_01525</name>
</gene>